<protein>
    <submittedName>
        <fullName evidence="1">Uncharacterized protein</fullName>
    </submittedName>
</protein>
<dbReference type="AlphaFoldDB" id="E3GPU3"/>
<name>E3GPU3_9FIRM</name>
<evidence type="ECO:0000313" key="2">
    <source>
        <dbReference type="Proteomes" id="UP000006873"/>
    </source>
</evidence>
<evidence type="ECO:0000313" key="1">
    <source>
        <dbReference type="EMBL" id="ADO38672.1"/>
    </source>
</evidence>
<reference evidence="1 2" key="2">
    <citation type="journal article" date="2011" name="J. Bacteriol.">
        <title>Complete genome sequence of a carbon monoxide-utilizing acetogen, Eubacterium limosum KIST612.</title>
        <authorList>
            <person name="Roh H."/>
            <person name="Ko H.J."/>
            <person name="Kim D."/>
            <person name="Choi D.G."/>
            <person name="Park S."/>
            <person name="Kim S."/>
            <person name="Chang I.S."/>
            <person name="Choi I.G."/>
        </authorList>
    </citation>
    <scope>NUCLEOTIDE SEQUENCE [LARGE SCALE GENOMIC DNA]</scope>
    <source>
        <strain evidence="1 2">KIST612</strain>
    </source>
</reference>
<keyword evidence="2" id="KW-1185">Reference proteome</keyword>
<gene>
    <name evidence="1" type="ordered locus">ELI_3716</name>
</gene>
<proteinExistence type="predicted"/>
<reference key="1">
    <citation type="submission" date="2010-09" db="EMBL/GenBank/DDBJ databases">
        <authorList>
            <person name="Roh H."/>
            <person name="Ko H.-J."/>
            <person name="Kim D."/>
            <person name="Choi D.G."/>
            <person name="Park S."/>
            <person name="Kim S."/>
            <person name="Kim K.H."/>
            <person name="Chang I.S."/>
            <person name="Choi I.-G."/>
        </authorList>
    </citation>
    <scope>NUCLEOTIDE SEQUENCE</scope>
    <source>
        <strain>KIST612</strain>
    </source>
</reference>
<organism evidence="1 2">
    <name type="scientific">Eubacterium callanderi</name>
    <dbReference type="NCBI Taxonomy" id="53442"/>
    <lineage>
        <taxon>Bacteria</taxon>
        <taxon>Bacillati</taxon>
        <taxon>Bacillota</taxon>
        <taxon>Clostridia</taxon>
        <taxon>Eubacteriales</taxon>
        <taxon>Eubacteriaceae</taxon>
        <taxon>Eubacterium</taxon>
    </lineage>
</organism>
<dbReference type="HOGENOM" id="CLU_3168215_0_0_9"/>
<dbReference type="Proteomes" id="UP000006873">
    <property type="component" value="Chromosome"/>
</dbReference>
<dbReference type="KEGG" id="elm:ELI_3716"/>
<sequence length="47" mass="5348">MLPCHNNGYIFGDGRIRGRGCKILRLRFFYEISGIMGVTITAQRGMK</sequence>
<dbReference type="EMBL" id="CP002273">
    <property type="protein sequence ID" value="ADO38672.1"/>
    <property type="molecule type" value="Genomic_DNA"/>
</dbReference>
<accession>E3GPU3</accession>